<comment type="caution">
    <text evidence="4">The sequence shown here is derived from an EMBL/GenBank/DDBJ whole genome shotgun (WGS) entry which is preliminary data.</text>
</comment>
<feature type="region of interest" description="Disordered" evidence="1">
    <location>
        <begin position="319"/>
        <end position="429"/>
    </location>
</feature>
<feature type="chain" id="PRO_5045123352" evidence="3">
    <location>
        <begin position="16"/>
        <end position="455"/>
    </location>
</feature>
<organism evidence="4 5">
    <name type="scientific">Vanrija albida</name>
    <dbReference type="NCBI Taxonomy" id="181172"/>
    <lineage>
        <taxon>Eukaryota</taxon>
        <taxon>Fungi</taxon>
        <taxon>Dikarya</taxon>
        <taxon>Basidiomycota</taxon>
        <taxon>Agaricomycotina</taxon>
        <taxon>Tremellomycetes</taxon>
        <taxon>Trichosporonales</taxon>
        <taxon>Trichosporonaceae</taxon>
        <taxon>Vanrija</taxon>
    </lineage>
</organism>
<feature type="compositionally biased region" description="Low complexity" evidence="1">
    <location>
        <begin position="336"/>
        <end position="356"/>
    </location>
</feature>
<accession>A0ABR3PTI4</accession>
<feature type="transmembrane region" description="Helical" evidence="2">
    <location>
        <begin position="433"/>
        <end position="454"/>
    </location>
</feature>
<evidence type="ECO:0000256" key="1">
    <source>
        <dbReference type="SAM" id="MobiDB-lite"/>
    </source>
</evidence>
<protein>
    <submittedName>
        <fullName evidence="4">Uncharacterized protein</fullName>
    </submittedName>
</protein>
<dbReference type="EMBL" id="JBBXJM010000007">
    <property type="protein sequence ID" value="KAL1405423.1"/>
    <property type="molecule type" value="Genomic_DNA"/>
</dbReference>
<evidence type="ECO:0000313" key="5">
    <source>
        <dbReference type="Proteomes" id="UP001565368"/>
    </source>
</evidence>
<keyword evidence="2" id="KW-0472">Membrane</keyword>
<reference evidence="4 5" key="1">
    <citation type="submission" date="2023-08" db="EMBL/GenBank/DDBJ databases">
        <title>Annotated Genome Sequence of Vanrija albida AlHP1.</title>
        <authorList>
            <person name="Herzog R."/>
        </authorList>
    </citation>
    <scope>NUCLEOTIDE SEQUENCE [LARGE SCALE GENOMIC DNA]</scope>
    <source>
        <strain evidence="4 5">AlHP1</strain>
    </source>
</reference>
<evidence type="ECO:0000256" key="3">
    <source>
        <dbReference type="SAM" id="SignalP"/>
    </source>
</evidence>
<gene>
    <name evidence="4" type="ORF">Q8F55_009054</name>
</gene>
<evidence type="ECO:0000256" key="2">
    <source>
        <dbReference type="SAM" id="Phobius"/>
    </source>
</evidence>
<feature type="signal peptide" evidence="3">
    <location>
        <begin position="1"/>
        <end position="15"/>
    </location>
</feature>
<sequence length="455" mass="46188">MTKLALLAFLAAAAASPLTPRQNIFGSCLGQCSTIISFIGNACDGKTDEQCASFCLELKGKSGHLAELNDCNTCIQAEATVDSATKTSISGWAARMDGVCRYDECTTPCTPIFSDMRAACLVDNPEGCHDLCTRKDSVDTCRTCTIASSGSGAQSLNFDLSHAAMSLDFWCTPCGSDCLLFRQEAKGCVFPVGTADCSATCSAANTALYEKCLQCTKSQTQFATDLTADQRFSTEGGLKRYGDACKQTTTDPTKGTACDGVCKDTLAKFRSLCNGGEKAKCEEMCIDTCNSCVQDASSDTSEDDRKKLQTATVALRNWCGGNKDREGDVAKVPNMPDTVVGGPTTAPPDGGTKTPPGDGGSAPPTGGGGTNPPSEGGGTGTGTDNGTGTGTGTGTGSNTGTGTGTGNTGSGSIPGSGSGSGSATPSSTRSGALVNYMSSSSVVGAFVVVVLAFIA</sequence>
<proteinExistence type="predicted"/>
<dbReference type="Proteomes" id="UP001565368">
    <property type="component" value="Unassembled WGS sequence"/>
</dbReference>
<evidence type="ECO:0000313" key="4">
    <source>
        <dbReference type="EMBL" id="KAL1405423.1"/>
    </source>
</evidence>
<keyword evidence="2" id="KW-1133">Transmembrane helix</keyword>
<name>A0ABR3PTI4_9TREE</name>
<dbReference type="RefSeq" id="XP_069205367.1">
    <property type="nucleotide sequence ID" value="XM_069357430.1"/>
</dbReference>
<dbReference type="GeneID" id="95990097"/>
<keyword evidence="2" id="KW-0812">Transmembrane</keyword>
<keyword evidence="3" id="KW-0732">Signal</keyword>
<feature type="compositionally biased region" description="Gly residues" evidence="1">
    <location>
        <begin position="357"/>
        <end position="420"/>
    </location>
</feature>
<keyword evidence="5" id="KW-1185">Reference proteome</keyword>